<gene>
    <name evidence="1" type="ordered locus">A1E_02135</name>
</gene>
<evidence type="ECO:0000313" key="2">
    <source>
        <dbReference type="Proteomes" id="UP000007056"/>
    </source>
</evidence>
<name>A8EYD9_RICCK</name>
<accession>A8EYD9</accession>
<sequence>MVIAVAAAKGLVNTGSTADIDIIL</sequence>
<dbReference type="EMBL" id="CP000409">
    <property type="protein sequence ID" value="ABV73372.1"/>
    <property type="molecule type" value="Genomic_DNA"/>
</dbReference>
<proteinExistence type="predicted"/>
<dbReference type="KEGG" id="rcm:A1E_02135"/>
<organism evidence="1 2">
    <name type="scientific">Rickettsia canadensis (strain McKiel)</name>
    <dbReference type="NCBI Taxonomy" id="293613"/>
    <lineage>
        <taxon>Bacteria</taxon>
        <taxon>Pseudomonadati</taxon>
        <taxon>Pseudomonadota</taxon>
        <taxon>Alphaproteobacteria</taxon>
        <taxon>Rickettsiales</taxon>
        <taxon>Rickettsiaceae</taxon>
        <taxon>Rickettsieae</taxon>
        <taxon>Rickettsia</taxon>
        <taxon>belli group</taxon>
    </lineage>
</organism>
<evidence type="ECO:0000313" key="1">
    <source>
        <dbReference type="EMBL" id="ABV73372.1"/>
    </source>
</evidence>
<dbReference type="Proteomes" id="UP000007056">
    <property type="component" value="Chromosome"/>
</dbReference>
<dbReference type="HOGENOM" id="CLU_3421161_0_0_5"/>
<reference evidence="2" key="1">
    <citation type="submission" date="2007-09" db="EMBL/GenBank/DDBJ databases">
        <title>Complete genome sequence of Rickettsia canadensis.</title>
        <authorList>
            <person name="Madan A."/>
            <person name="Fahey J."/>
            <person name="Helton E."/>
            <person name="Ketteman M."/>
            <person name="Madan A."/>
            <person name="Rodrigues S."/>
            <person name="Sanchez A."/>
            <person name="Whiting M."/>
            <person name="Dasch G."/>
            <person name="Eremeeva M."/>
        </authorList>
    </citation>
    <scope>NUCLEOTIDE SEQUENCE [LARGE SCALE GENOMIC DNA]</scope>
    <source>
        <strain evidence="2">McKiel</strain>
    </source>
</reference>
<dbReference type="AlphaFoldDB" id="A8EYD9"/>
<protein>
    <submittedName>
        <fullName evidence="1">Uncharacterized protein</fullName>
    </submittedName>
</protein>